<keyword evidence="3" id="KW-1185">Reference proteome</keyword>
<feature type="compositionally biased region" description="Pro residues" evidence="1">
    <location>
        <begin position="869"/>
        <end position="891"/>
    </location>
</feature>
<feature type="region of interest" description="Disordered" evidence="1">
    <location>
        <begin position="814"/>
        <end position="921"/>
    </location>
</feature>
<organism evidence="2 3">
    <name type="scientific">Pelagomonas calceolata</name>
    <dbReference type="NCBI Taxonomy" id="35677"/>
    <lineage>
        <taxon>Eukaryota</taxon>
        <taxon>Sar</taxon>
        <taxon>Stramenopiles</taxon>
        <taxon>Ochrophyta</taxon>
        <taxon>Pelagophyceae</taxon>
        <taxon>Pelagomonadales</taxon>
        <taxon>Pelagomonadaceae</taxon>
        <taxon>Pelagomonas</taxon>
    </lineage>
</organism>
<dbReference type="AlphaFoldDB" id="A0A8J2SNV1"/>
<dbReference type="PANTHER" id="PTHR48125:SF12">
    <property type="entry name" value="AT HOOK TRANSCRIPTION FACTOR FAMILY-RELATED"/>
    <property type="match status" value="1"/>
</dbReference>
<accession>A0A8J2SNV1</accession>
<feature type="region of interest" description="Disordered" evidence="1">
    <location>
        <begin position="260"/>
        <end position="291"/>
    </location>
</feature>
<dbReference type="PANTHER" id="PTHR48125">
    <property type="entry name" value="LP07818P1"/>
    <property type="match status" value="1"/>
</dbReference>
<dbReference type="InterPro" id="IPR027417">
    <property type="entry name" value="P-loop_NTPase"/>
</dbReference>
<dbReference type="Proteomes" id="UP000789595">
    <property type="component" value="Unassembled WGS sequence"/>
</dbReference>
<proteinExistence type="predicted"/>
<evidence type="ECO:0000313" key="3">
    <source>
        <dbReference type="Proteomes" id="UP000789595"/>
    </source>
</evidence>
<feature type="compositionally biased region" description="Basic and acidic residues" evidence="1">
    <location>
        <begin position="912"/>
        <end position="921"/>
    </location>
</feature>
<protein>
    <recommendedName>
        <fullName evidence="4">HSA domain-containing protein</fullName>
    </recommendedName>
</protein>
<feature type="compositionally biased region" description="Basic and acidic residues" evidence="1">
    <location>
        <begin position="1034"/>
        <end position="1047"/>
    </location>
</feature>
<evidence type="ECO:0008006" key="4">
    <source>
        <dbReference type="Google" id="ProtNLM"/>
    </source>
</evidence>
<evidence type="ECO:0000313" key="2">
    <source>
        <dbReference type="EMBL" id="CAH0370632.1"/>
    </source>
</evidence>
<feature type="compositionally biased region" description="Basic and acidic residues" evidence="1">
    <location>
        <begin position="260"/>
        <end position="277"/>
    </location>
</feature>
<dbReference type="OrthoDB" id="5364245at2759"/>
<reference evidence="2" key="1">
    <citation type="submission" date="2021-11" db="EMBL/GenBank/DDBJ databases">
        <authorList>
            <consortium name="Genoscope - CEA"/>
            <person name="William W."/>
        </authorList>
    </citation>
    <scope>NUCLEOTIDE SEQUENCE</scope>
</reference>
<feature type="region of interest" description="Disordered" evidence="1">
    <location>
        <begin position="1034"/>
        <end position="1065"/>
    </location>
</feature>
<evidence type="ECO:0000256" key="1">
    <source>
        <dbReference type="SAM" id="MobiDB-lite"/>
    </source>
</evidence>
<dbReference type="EMBL" id="CAKKNE010000003">
    <property type="protein sequence ID" value="CAH0370632.1"/>
    <property type="molecule type" value="Genomic_DNA"/>
</dbReference>
<feature type="compositionally biased region" description="Polar residues" evidence="1">
    <location>
        <begin position="892"/>
        <end position="908"/>
    </location>
</feature>
<sequence length="1164" mass="128127">MAAVVAQTTGASALPAPPPVDIATANTRNQDLKNVTPRMAAVVNAAVRPAPAPAPAKPGLPAPSEVQRQMKALQLRWNTALGKLRRLRRAGSYRGALPTTNLAPRFKAHVDFCVDEMRWASQDVHEERKWKVSVAKVLADEACHSVSSGEWKDPEGRLQSRDRDVEAFQSTLSSLASKHKGRVVFARRFGQAQVTSDLAAALARSDGLRRVVCFGDESERRWTQCIRAHGADVCSSLDQAPRDGRPRVVLARGDDARVHSDREIIRQKARDDAEANERPPPVYPDGDAPDKRVVASRASQEWTMDVIDVRIPKKDARGLSESVPTSYLQQYKATSFMSVVVSDAPSGADEVRDWARLEAFLKRKDLDAVLKDCGTEPSLARSKLEASVLKAHQASVAQVKATHPQTWVACAAGDKQRRLYARAMGRPDVRRALARRATRGDEAKAVAAALRVLRLATNGDVRSCEAALDGSEDRFLQYPKRELAALLETSTKLEALRSIIKSSPKKRIVVLAAQPEALDLCEEALRDHALHVSKTPEDHDQVVQRFDSDTKAQVCLLSTRAYAAYEPRAPPKADLLIIYDDDWLRSSKRCPCDWLARLQQASAELSTTKKRKKDSSSSVEAYRLVLVDSLEAATFRLCDHKPPDNSVLEDIRSTLTDGKLRAIAICDQRTIIPDGLTLLAGSAVAPEEESLRVFGGPLLDAPARRRAASKIDKATRRAELDRLMRRHGRRAPSDIVYEADADIKNENRLFYDAVDGQTGVFTAPSLTGQDPPDSYDLGIARLPLREARTVLHRPDWLRASRVETLNRRVRFAASGSAAMGRRHQRKYRRQDPPPWRAARDATKPRHWAHAPQLGARGLGGDPKEKPPEIRIPPLPPPPPPAPAPAPAPAPSNHPQSASTKARSYSLAGQATPKKESTDPFENLRRLRPDDVRGYLDYSRCLQKVWPRAEQWASRLPEVNSGKPRDARPQDSRSYLAYLGQFSGQVPENVARPPGEYPAIEEGALGAPDSEDTLESRPDRRAQLARFVQVVRAHEEEAKKKKEEHEKAWANAPAPAIPEEPPFEDDDDLEAFFASRNVQTPLQRFDQLQADNAVAAAKKVLDEKEAERLRLIDKAAADAAVDAARKAILARLDAEEAAAAAAPAPQDVVMAEAPPVPAPVVPAPV</sequence>
<feature type="region of interest" description="Disordered" evidence="1">
    <location>
        <begin position="985"/>
        <end position="1017"/>
    </location>
</feature>
<name>A0A8J2SNV1_9STRA</name>
<dbReference type="Gene3D" id="3.40.50.300">
    <property type="entry name" value="P-loop containing nucleotide triphosphate hydrolases"/>
    <property type="match status" value="1"/>
</dbReference>
<gene>
    <name evidence="2" type="ORF">PECAL_3P05280</name>
</gene>
<comment type="caution">
    <text evidence="2">The sequence shown here is derived from an EMBL/GenBank/DDBJ whole genome shotgun (WGS) entry which is preliminary data.</text>
</comment>